<dbReference type="STRING" id="76731.RD2015_3282"/>
<keyword evidence="3" id="KW-1185">Reference proteome</keyword>
<dbReference type="InterPro" id="IPR052408">
    <property type="entry name" value="Exonuclease_MUT-7-like"/>
</dbReference>
<accession>A0A0U3MJN2</accession>
<evidence type="ECO:0000313" key="2">
    <source>
        <dbReference type="EMBL" id="ALV07740.1"/>
    </source>
</evidence>
<proteinExistence type="predicted"/>
<dbReference type="SMART" id="SM00474">
    <property type="entry name" value="35EXOc"/>
    <property type="match status" value="1"/>
</dbReference>
<dbReference type="Proteomes" id="UP000060699">
    <property type="component" value="Chromosome"/>
</dbReference>
<protein>
    <submittedName>
        <fullName evidence="2">3'-5' exonuclease</fullName>
    </submittedName>
</protein>
<dbReference type="GO" id="GO:0003676">
    <property type="term" value="F:nucleic acid binding"/>
    <property type="evidence" value="ECO:0007669"/>
    <property type="project" value="InterPro"/>
</dbReference>
<dbReference type="InterPro" id="IPR036397">
    <property type="entry name" value="RNaseH_sf"/>
</dbReference>
<dbReference type="InterPro" id="IPR002562">
    <property type="entry name" value="3'-5'_exonuclease_dom"/>
</dbReference>
<organism evidence="2 3">
    <name type="scientific">Roseateles depolymerans</name>
    <dbReference type="NCBI Taxonomy" id="76731"/>
    <lineage>
        <taxon>Bacteria</taxon>
        <taxon>Pseudomonadati</taxon>
        <taxon>Pseudomonadota</taxon>
        <taxon>Betaproteobacteria</taxon>
        <taxon>Burkholderiales</taxon>
        <taxon>Sphaerotilaceae</taxon>
        <taxon>Roseateles</taxon>
    </lineage>
</organism>
<reference evidence="2 3" key="1">
    <citation type="submission" date="2015-12" db="EMBL/GenBank/DDBJ databases">
        <title>Complete genome of Roseateles depolymerans KCTC 42856.</title>
        <authorList>
            <person name="Kim K.M."/>
        </authorList>
    </citation>
    <scope>NUCLEOTIDE SEQUENCE [LARGE SCALE GENOMIC DNA]</scope>
    <source>
        <strain evidence="2 3">KCTC 42856</strain>
    </source>
</reference>
<dbReference type="EMBL" id="CP013729">
    <property type="protein sequence ID" value="ALV07740.1"/>
    <property type="molecule type" value="Genomic_DNA"/>
</dbReference>
<keyword evidence="2" id="KW-0269">Exonuclease</keyword>
<dbReference type="AlphaFoldDB" id="A0A0U3MJN2"/>
<dbReference type="KEGG" id="rdp:RD2015_3282"/>
<name>A0A0U3MJN2_9BURK</name>
<dbReference type="SUPFAM" id="SSF53098">
    <property type="entry name" value="Ribonuclease H-like"/>
    <property type="match status" value="1"/>
</dbReference>
<dbReference type="RefSeq" id="WP_170156608.1">
    <property type="nucleotide sequence ID" value="NZ_CP013729.1"/>
</dbReference>
<dbReference type="GO" id="GO:0008408">
    <property type="term" value="F:3'-5' exonuclease activity"/>
    <property type="evidence" value="ECO:0007669"/>
    <property type="project" value="InterPro"/>
</dbReference>
<dbReference type="PANTHER" id="PTHR47765:SF2">
    <property type="entry name" value="EXONUCLEASE MUT-7 HOMOLOG"/>
    <property type="match status" value="1"/>
</dbReference>
<evidence type="ECO:0000313" key="3">
    <source>
        <dbReference type="Proteomes" id="UP000060699"/>
    </source>
</evidence>
<gene>
    <name evidence="2" type="ORF">RD2015_3282</name>
</gene>
<dbReference type="CDD" id="cd06141">
    <property type="entry name" value="WRN_exo"/>
    <property type="match status" value="1"/>
</dbReference>
<dbReference type="GO" id="GO:0006139">
    <property type="term" value="P:nucleobase-containing compound metabolic process"/>
    <property type="evidence" value="ECO:0007669"/>
    <property type="project" value="InterPro"/>
</dbReference>
<dbReference type="InterPro" id="IPR012337">
    <property type="entry name" value="RNaseH-like_sf"/>
</dbReference>
<dbReference type="Gene3D" id="3.30.420.10">
    <property type="entry name" value="Ribonuclease H-like superfamily/Ribonuclease H"/>
    <property type="match status" value="1"/>
</dbReference>
<dbReference type="PANTHER" id="PTHR47765">
    <property type="entry name" value="3'-5' EXONUCLEASE DOMAIN-CONTAINING PROTEIN"/>
    <property type="match status" value="1"/>
</dbReference>
<keyword evidence="2" id="KW-0540">Nuclease</keyword>
<dbReference type="Pfam" id="PF01612">
    <property type="entry name" value="DNA_pol_A_exo1"/>
    <property type="match status" value="1"/>
</dbReference>
<evidence type="ECO:0000256" key="1">
    <source>
        <dbReference type="SAM" id="MobiDB-lite"/>
    </source>
</evidence>
<keyword evidence="2" id="KW-0378">Hydrolase</keyword>
<sequence length="238" mass="25760">MNTTQPTRLHERRIPPGHSPRHPRLEPPSKDVIAALPPYRQLPLERIRVVQSPADEAFALERMAEAGIVGFDTETKPVFQAGEASDGPHIIQLATMNDAFIFQVGGSTLPEVLLDCLESPHLLKVGFGLQSDRGSLLRKFGVEMQNVVDVALAFRALGYKQMVGAKASVAIVLGERLRKSKKATTSNWKNRSLTPEQLQYAADDAQAALAVYLAMGCPAPESGQSRTGRVPPVSTSAA</sequence>
<feature type="region of interest" description="Disordered" evidence="1">
    <location>
        <begin position="1"/>
        <end position="29"/>
    </location>
</feature>